<sequence>MENDKGIGASTGNDNDNISVGNKLKKGAQDAATSMWVISQYTTAFITSQVKKLRAKDEKEMTEADLEEDRMQADATDAAEAERKRHEQEALGIRNS</sequence>
<name>A9P1A4_PICSI</name>
<proteinExistence type="evidence at transcript level"/>
<feature type="region of interest" description="Disordered" evidence="1">
    <location>
        <begin position="1"/>
        <end position="26"/>
    </location>
</feature>
<dbReference type="EMBL" id="EF087422">
    <property type="protein sequence ID" value="ABK26665.1"/>
    <property type="molecule type" value="mRNA"/>
</dbReference>
<protein>
    <submittedName>
        <fullName evidence="2">Uncharacterized protein</fullName>
    </submittedName>
</protein>
<evidence type="ECO:0000256" key="1">
    <source>
        <dbReference type="SAM" id="MobiDB-lite"/>
    </source>
</evidence>
<feature type="compositionally biased region" description="Basic and acidic residues" evidence="1">
    <location>
        <begin position="80"/>
        <end position="89"/>
    </location>
</feature>
<evidence type="ECO:0000313" key="2">
    <source>
        <dbReference type="EMBL" id="ABK26665.1"/>
    </source>
</evidence>
<feature type="compositionally biased region" description="Polar residues" evidence="1">
    <location>
        <begin position="10"/>
        <end position="20"/>
    </location>
</feature>
<feature type="region of interest" description="Disordered" evidence="1">
    <location>
        <begin position="54"/>
        <end position="96"/>
    </location>
</feature>
<organism evidence="2">
    <name type="scientific">Picea sitchensis</name>
    <name type="common">Sitka spruce</name>
    <name type="synonym">Pinus sitchensis</name>
    <dbReference type="NCBI Taxonomy" id="3332"/>
    <lineage>
        <taxon>Eukaryota</taxon>
        <taxon>Viridiplantae</taxon>
        <taxon>Streptophyta</taxon>
        <taxon>Embryophyta</taxon>
        <taxon>Tracheophyta</taxon>
        <taxon>Spermatophyta</taxon>
        <taxon>Pinopsida</taxon>
        <taxon>Pinidae</taxon>
        <taxon>Conifers I</taxon>
        <taxon>Pinales</taxon>
        <taxon>Pinaceae</taxon>
        <taxon>Picea</taxon>
    </lineage>
</organism>
<dbReference type="AlphaFoldDB" id="A9P1A4"/>
<accession>A9P1A4</accession>
<reference evidence="2" key="1">
    <citation type="journal article" date="2008" name="BMC Genomics">
        <title>A conifer genomics resource of 200,000 spruce (Picea spp.) ESTs and 6,464 high-quality, sequence-finished full-length cDNAs for Sitka spruce (Picea sitchensis).</title>
        <authorList>
            <person name="Ralph S.G."/>
            <person name="Chun H.J."/>
            <person name="Kolosova N."/>
            <person name="Cooper D."/>
            <person name="Oddy C."/>
            <person name="Ritland C.E."/>
            <person name="Kirkpatrick R."/>
            <person name="Moore R."/>
            <person name="Barber S."/>
            <person name="Holt R.A."/>
            <person name="Jones S.J."/>
            <person name="Marra M.A."/>
            <person name="Douglas C.J."/>
            <person name="Ritland K."/>
            <person name="Bohlmann J."/>
        </authorList>
    </citation>
    <scope>NUCLEOTIDE SEQUENCE</scope>
    <source>
        <tissue evidence="2">Bark</tissue>
    </source>
</reference>